<dbReference type="GO" id="GO:0008270">
    <property type="term" value="F:zinc ion binding"/>
    <property type="evidence" value="ECO:0007669"/>
    <property type="project" value="UniProtKB-KW"/>
</dbReference>
<name>D3BHX8_HETP5</name>
<dbReference type="InterPro" id="IPR000315">
    <property type="entry name" value="Znf_B-box"/>
</dbReference>
<dbReference type="STRING" id="670386.D3BHX8"/>
<evidence type="ECO:0000256" key="2">
    <source>
        <dbReference type="SAM" id="MobiDB-lite"/>
    </source>
</evidence>
<dbReference type="InParanoid" id="D3BHX8"/>
<keyword evidence="1" id="KW-0862">Zinc</keyword>
<comment type="caution">
    <text evidence="4">The sequence shown here is derived from an EMBL/GenBank/DDBJ whole genome shotgun (WGS) entry which is preliminary data.</text>
</comment>
<evidence type="ECO:0000256" key="1">
    <source>
        <dbReference type="PROSITE-ProRule" id="PRU00024"/>
    </source>
</evidence>
<evidence type="ECO:0000259" key="3">
    <source>
        <dbReference type="PROSITE" id="PS50119"/>
    </source>
</evidence>
<dbReference type="EMBL" id="ADBJ01000037">
    <property type="protein sequence ID" value="EFA78878.1"/>
    <property type="molecule type" value="Genomic_DNA"/>
</dbReference>
<keyword evidence="1" id="KW-0479">Metal-binding</keyword>
<sequence length="607" mass="71094">MTRCVEHDKKLDILCSDCNVVICYRCLMTNHNQHRTLHTDDIKQSLLNIDYSVVVYDDSSNHDLDEDQLENNNSITDNDETNNNSISKDNNSNKNNDKDNSLISNRSNNNSNNNIIQDRIEWLWNKANDSANHIRKLNEMENGISDHFRQYYEMLMKEESKLKQPIIDELDQTKQLLDKLIKEIQSLYNIIQSITPTLKPEEHNNDNNNNNNNEYDILSDATINYSIPTLIESIKQSTTLEQFIHNNKIIRNHFKQHNTDINQILNMNSKSISVSKSCHNQSYLDGIRYFIPRSLFIYFDRKDNKNNSLHNNTYFITQDESLSLYTWDFKSGNQMKLMEKESKELVEQSKGSVQSTSFIGSSNTTIYVFLRDELIAYSTISNSFSKENFYGFFNFINQPVTCYKEPFYIYFYGKERTNIDGVTRGGNNIIVRYNTMTQTFERLFVDKYSEERTPLALFFRFNVLFSMYYDALSKDIVFVEHKSDTNEVVAAYLIIKNIIPTFFTYCSVNLGTSYLYYGRKSSDYFLKLDNFGTKPKITDKLATIEGRAKVKSPNNQVLVLTPMVHNDKMLYLYTKDKAYVYSIKGNQWQHSHLQIPNIQHILKVKEI</sequence>
<evidence type="ECO:0000313" key="4">
    <source>
        <dbReference type="EMBL" id="EFA78878.1"/>
    </source>
</evidence>
<gene>
    <name evidence="4" type="ORF">PPL_08346</name>
</gene>
<dbReference type="SUPFAM" id="SSF57845">
    <property type="entry name" value="B-box zinc-binding domain"/>
    <property type="match status" value="1"/>
</dbReference>
<dbReference type="AlphaFoldDB" id="D3BHX8"/>
<dbReference type="PROSITE" id="PS50119">
    <property type="entry name" value="ZF_BBOX"/>
    <property type="match status" value="1"/>
</dbReference>
<keyword evidence="5" id="KW-1185">Reference proteome</keyword>
<dbReference type="RefSeq" id="XP_020431002.1">
    <property type="nucleotide sequence ID" value="XM_020579163.1"/>
</dbReference>
<dbReference type="Proteomes" id="UP000001396">
    <property type="component" value="Unassembled WGS sequence"/>
</dbReference>
<feature type="compositionally biased region" description="Low complexity" evidence="2">
    <location>
        <begin position="82"/>
        <end position="94"/>
    </location>
</feature>
<feature type="compositionally biased region" description="Low complexity" evidence="2">
    <location>
        <begin position="101"/>
        <end position="110"/>
    </location>
</feature>
<dbReference type="Gene3D" id="3.30.160.60">
    <property type="entry name" value="Classic Zinc Finger"/>
    <property type="match status" value="1"/>
</dbReference>
<reference evidence="4 5" key="1">
    <citation type="journal article" date="2011" name="Genome Res.">
        <title>Phylogeny-wide analysis of social amoeba genomes highlights ancient origins for complex intercellular communication.</title>
        <authorList>
            <person name="Heidel A.J."/>
            <person name="Lawal H.M."/>
            <person name="Felder M."/>
            <person name="Schilde C."/>
            <person name="Helps N.R."/>
            <person name="Tunggal B."/>
            <person name="Rivero F."/>
            <person name="John U."/>
            <person name="Schleicher M."/>
            <person name="Eichinger L."/>
            <person name="Platzer M."/>
            <person name="Noegel A.A."/>
            <person name="Schaap P."/>
            <person name="Gloeckner G."/>
        </authorList>
    </citation>
    <scope>NUCLEOTIDE SEQUENCE [LARGE SCALE GENOMIC DNA]</scope>
    <source>
        <strain evidence="5">ATCC 26659 / Pp 5 / PN500</strain>
    </source>
</reference>
<protein>
    <recommendedName>
        <fullName evidence="3">B box-type domain-containing protein</fullName>
    </recommendedName>
</protein>
<organism evidence="4 5">
    <name type="scientific">Heterostelium pallidum (strain ATCC 26659 / Pp 5 / PN500)</name>
    <name type="common">Cellular slime mold</name>
    <name type="synonym">Polysphondylium pallidum</name>
    <dbReference type="NCBI Taxonomy" id="670386"/>
    <lineage>
        <taxon>Eukaryota</taxon>
        <taxon>Amoebozoa</taxon>
        <taxon>Evosea</taxon>
        <taxon>Eumycetozoa</taxon>
        <taxon>Dictyostelia</taxon>
        <taxon>Acytosteliales</taxon>
        <taxon>Acytosteliaceae</taxon>
        <taxon>Heterostelium</taxon>
    </lineage>
</organism>
<feature type="domain" description="B box-type" evidence="3">
    <location>
        <begin position="1"/>
        <end position="39"/>
    </location>
</feature>
<dbReference type="GeneID" id="31363826"/>
<proteinExistence type="predicted"/>
<dbReference type="Pfam" id="PF00643">
    <property type="entry name" value="zf-B_box"/>
    <property type="match status" value="1"/>
</dbReference>
<accession>D3BHX8</accession>
<keyword evidence="1" id="KW-0863">Zinc-finger</keyword>
<feature type="region of interest" description="Disordered" evidence="2">
    <location>
        <begin position="61"/>
        <end position="110"/>
    </location>
</feature>
<evidence type="ECO:0000313" key="5">
    <source>
        <dbReference type="Proteomes" id="UP000001396"/>
    </source>
</evidence>